<organism evidence="7 8">
    <name type="scientific">Aureimonas fodinaquatilis</name>
    <dbReference type="NCBI Taxonomy" id="2565783"/>
    <lineage>
        <taxon>Bacteria</taxon>
        <taxon>Pseudomonadati</taxon>
        <taxon>Pseudomonadota</taxon>
        <taxon>Alphaproteobacteria</taxon>
        <taxon>Hyphomicrobiales</taxon>
        <taxon>Aurantimonadaceae</taxon>
        <taxon>Aureimonas</taxon>
    </lineage>
</organism>
<dbReference type="GO" id="GO:0016887">
    <property type="term" value="F:ATP hydrolysis activity"/>
    <property type="evidence" value="ECO:0007669"/>
    <property type="project" value="InterPro"/>
</dbReference>
<dbReference type="OrthoDB" id="9802264at2"/>
<keyword evidence="8" id="KW-1185">Reference proteome</keyword>
<feature type="domain" description="ABC transporter" evidence="6">
    <location>
        <begin position="4"/>
        <end position="234"/>
    </location>
</feature>
<evidence type="ECO:0000256" key="4">
    <source>
        <dbReference type="ARBA" id="ARBA00022741"/>
    </source>
</evidence>
<dbReference type="FunFam" id="3.40.50.300:FF:000042">
    <property type="entry name" value="Maltose/maltodextrin ABC transporter, ATP-binding protein"/>
    <property type="match status" value="1"/>
</dbReference>
<dbReference type="GO" id="GO:1990060">
    <property type="term" value="C:maltose transport complex"/>
    <property type="evidence" value="ECO:0007669"/>
    <property type="project" value="TreeGrafter"/>
</dbReference>
<comment type="caution">
    <text evidence="7">The sequence shown here is derived from an EMBL/GenBank/DDBJ whole genome shotgun (WGS) entry which is preliminary data.</text>
</comment>
<dbReference type="PANTHER" id="PTHR43875">
    <property type="entry name" value="MALTODEXTRIN IMPORT ATP-BINDING PROTEIN MSMX"/>
    <property type="match status" value="1"/>
</dbReference>
<dbReference type="RefSeq" id="WP_149300491.1">
    <property type="nucleotide sequence ID" value="NZ_VTWH01000002.1"/>
</dbReference>
<dbReference type="Proteomes" id="UP000324738">
    <property type="component" value="Unassembled WGS sequence"/>
</dbReference>
<keyword evidence="4" id="KW-0547">Nucleotide-binding</keyword>
<dbReference type="NCBIfam" id="NF008653">
    <property type="entry name" value="PRK11650.1"/>
    <property type="match status" value="1"/>
</dbReference>
<dbReference type="Gene3D" id="3.40.50.300">
    <property type="entry name" value="P-loop containing nucleotide triphosphate hydrolases"/>
    <property type="match status" value="1"/>
</dbReference>
<proteinExistence type="inferred from homology"/>
<reference evidence="7 8" key="1">
    <citation type="submission" date="2019-08" db="EMBL/GenBank/DDBJ databases">
        <title>Aureimonas fodiniaquatilis sp. nov., isolated from a coal mine wastewater.</title>
        <authorList>
            <person name="Kim W."/>
        </authorList>
    </citation>
    <scope>NUCLEOTIDE SEQUENCE [LARGE SCALE GENOMIC DNA]</scope>
    <source>
        <strain evidence="7 8">CAU 1482</strain>
    </source>
</reference>
<dbReference type="Gene3D" id="2.40.50.100">
    <property type="match status" value="1"/>
</dbReference>
<dbReference type="InterPro" id="IPR017871">
    <property type="entry name" value="ABC_transporter-like_CS"/>
</dbReference>
<dbReference type="GO" id="GO:0055052">
    <property type="term" value="C:ATP-binding cassette (ABC) transporter complex, substrate-binding subunit-containing"/>
    <property type="evidence" value="ECO:0007669"/>
    <property type="project" value="TreeGrafter"/>
</dbReference>
<dbReference type="Pfam" id="PF00005">
    <property type="entry name" value="ABC_tran"/>
    <property type="match status" value="1"/>
</dbReference>
<dbReference type="GO" id="GO:0015423">
    <property type="term" value="F:ABC-type maltose transporter activity"/>
    <property type="evidence" value="ECO:0007669"/>
    <property type="project" value="TreeGrafter"/>
</dbReference>
<gene>
    <name evidence="7" type="primary">ugpC</name>
    <name evidence="7" type="ORF">FPY71_12150</name>
</gene>
<dbReference type="PROSITE" id="PS00211">
    <property type="entry name" value="ABC_TRANSPORTER_1"/>
    <property type="match status" value="1"/>
</dbReference>
<dbReference type="SUPFAM" id="SSF50331">
    <property type="entry name" value="MOP-like"/>
    <property type="match status" value="1"/>
</dbReference>
<dbReference type="InterPro" id="IPR047641">
    <property type="entry name" value="ABC_transpr_MalK/UgpC-like"/>
</dbReference>
<keyword evidence="3" id="KW-0813">Transport</keyword>
<dbReference type="CDD" id="cd03301">
    <property type="entry name" value="ABC_MalK_N"/>
    <property type="match status" value="1"/>
</dbReference>
<dbReference type="InterPro" id="IPR003439">
    <property type="entry name" value="ABC_transporter-like_ATP-bd"/>
</dbReference>
<protein>
    <submittedName>
        <fullName evidence="7">sn-glycerol-3-phosphate ABC transporter ATP-binding protein UgpC</fullName>
    </submittedName>
</protein>
<dbReference type="GO" id="GO:0005524">
    <property type="term" value="F:ATP binding"/>
    <property type="evidence" value="ECO:0007669"/>
    <property type="project" value="UniProtKB-KW"/>
</dbReference>
<evidence type="ECO:0000313" key="7">
    <source>
        <dbReference type="EMBL" id="KAA0971178.1"/>
    </source>
</evidence>
<name>A0A5B0DXU9_9HYPH</name>
<keyword evidence="5 7" id="KW-0067">ATP-binding</keyword>
<accession>A0A5B0DXU9</accession>
<comment type="similarity">
    <text evidence="2">Belongs to the ABC transporter superfamily.</text>
</comment>
<dbReference type="SUPFAM" id="SSF52540">
    <property type="entry name" value="P-loop containing nucleoside triphosphate hydrolases"/>
    <property type="match status" value="1"/>
</dbReference>
<comment type="subcellular location">
    <subcellularLocation>
        <location evidence="1">Cell inner membrane</location>
        <topology evidence="1">Peripheral membrane protein</topology>
    </subcellularLocation>
</comment>
<dbReference type="PROSITE" id="PS50893">
    <property type="entry name" value="ABC_TRANSPORTER_2"/>
    <property type="match status" value="1"/>
</dbReference>
<dbReference type="InterPro" id="IPR003593">
    <property type="entry name" value="AAA+_ATPase"/>
</dbReference>
<evidence type="ECO:0000256" key="1">
    <source>
        <dbReference type="ARBA" id="ARBA00004417"/>
    </source>
</evidence>
<dbReference type="AlphaFoldDB" id="A0A5B0DXU9"/>
<evidence type="ECO:0000313" key="8">
    <source>
        <dbReference type="Proteomes" id="UP000324738"/>
    </source>
</evidence>
<evidence type="ECO:0000259" key="6">
    <source>
        <dbReference type="PROSITE" id="PS50893"/>
    </source>
</evidence>
<dbReference type="InterPro" id="IPR015855">
    <property type="entry name" value="ABC_transpr_MalK-like"/>
</dbReference>
<dbReference type="InterPro" id="IPR008995">
    <property type="entry name" value="Mo/tungstate-bd_C_term_dom"/>
</dbReference>
<evidence type="ECO:0000256" key="3">
    <source>
        <dbReference type="ARBA" id="ARBA00022448"/>
    </source>
</evidence>
<dbReference type="InterPro" id="IPR027417">
    <property type="entry name" value="P-loop_NTPase"/>
</dbReference>
<evidence type="ECO:0000256" key="5">
    <source>
        <dbReference type="ARBA" id="ARBA00022840"/>
    </source>
</evidence>
<dbReference type="EMBL" id="VTWH01000002">
    <property type="protein sequence ID" value="KAA0971178.1"/>
    <property type="molecule type" value="Genomic_DNA"/>
</dbReference>
<sequence length="373" mass="40364">MSGISLHKVGKSYGSVEVLHDIDLEIPEGQMTVLLGPSGCGKSTLLRMIAGLEPITRGKLLIGGREVNTVAAKERGCAMVFQSYALYPHLTVYKNLAFPLTMAGEKPEAIRQKVNATAEMLQIAPYLDRLPRDLSGGQRQRVAMGRAIIREPNVYLFDEPLSNLDAALRVKMRLEIARLQRELQATMLFVTHDQVEAMTLAHQIVVMNDGYVEQVGAPLDIYRQPASRFVATFIGSPGMNVLDVEAVRHDGSAAQVTLQNGCLLAVESSDPLLVKAIAVRPEALSFSPDPMKQCVEFAVGDFTILGIEQLGDRAFCYISTTAGEIAVAVDSGVSVDSVTDGGKLGIWVHRDDLLTFDAGGRAISNMQKVAEPA</sequence>
<dbReference type="PANTHER" id="PTHR43875:SF3">
    <property type="entry name" value="MALTOSE_MALTODEXTRIN IMPORT ATP-BINDING PROTEIN MALK"/>
    <property type="match status" value="1"/>
</dbReference>
<dbReference type="SMART" id="SM00382">
    <property type="entry name" value="AAA"/>
    <property type="match status" value="1"/>
</dbReference>
<evidence type="ECO:0000256" key="2">
    <source>
        <dbReference type="ARBA" id="ARBA00005417"/>
    </source>
</evidence>